<dbReference type="SUPFAM" id="SSF57362">
    <property type="entry name" value="BPTI-like"/>
    <property type="match status" value="3"/>
</dbReference>
<evidence type="ECO:0000256" key="2">
    <source>
        <dbReference type="ARBA" id="ARBA00022525"/>
    </source>
</evidence>
<dbReference type="PROSITE" id="PS00280">
    <property type="entry name" value="BPTI_KUNITZ_1"/>
    <property type="match status" value="2"/>
</dbReference>
<dbReference type="STRING" id="137246.A0A401RXU9"/>
<dbReference type="PRINTS" id="PR00759">
    <property type="entry name" value="BASICPTASE"/>
</dbReference>
<organism evidence="12 13">
    <name type="scientific">Chiloscyllium punctatum</name>
    <name type="common">Brownbanded bambooshark</name>
    <name type="synonym">Hemiscyllium punctatum</name>
    <dbReference type="NCBI Taxonomy" id="137246"/>
    <lineage>
        <taxon>Eukaryota</taxon>
        <taxon>Metazoa</taxon>
        <taxon>Chordata</taxon>
        <taxon>Craniata</taxon>
        <taxon>Vertebrata</taxon>
        <taxon>Chondrichthyes</taxon>
        <taxon>Elasmobranchii</taxon>
        <taxon>Galeomorphii</taxon>
        <taxon>Galeoidea</taxon>
        <taxon>Orectolobiformes</taxon>
        <taxon>Hemiscylliidae</taxon>
        <taxon>Chiloscyllium</taxon>
    </lineage>
</organism>
<comment type="subcellular location">
    <subcellularLocation>
        <location evidence="1">Secreted</location>
    </subcellularLocation>
</comment>
<keyword evidence="13" id="KW-1185">Reference proteome</keyword>
<evidence type="ECO:0000256" key="9">
    <source>
        <dbReference type="ARBA" id="ARBA00023180"/>
    </source>
</evidence>
<evidence type="ECO:0000256" key="1">
    <source>
        <dbReference type="ARBA" id="ARBA00004613"/>
    </source>
</evidence>
<dbReference type="OrthoDB" id="5950222at2759"/>
<dbReference type="PROSITE" id="PS50279">
    <property type="entry name" value="BPTI_KUNITZ_2"/>
    <property type="match status" value="3"/>
</dbReference>
<keyword evidence="3 10" id="KW-0646">Protease inhibitor</keyword>
<keyword evidence="6 10" id="KW-0722">Serine protease inhibitor</keyword>
<feature type="domain" description="BPTI/Kunitz inhibitor" evidence="11">
    <location>
        <begin position="76"/>
        <end position="126"/>
    </location>
</feature>
<dbReference type="FunFam" id="4.10.410.10:FF:000011">
    <property type="entry name" value="Tissue factor pathway inhibitor"/>
    <property type="match status" value="1"/>
</dbReference>
<comment type="caution">
    <text evidence="12">The sequence shown here is derived from an EMBL/GenBank/DDBJ whole genome shotgun (WGS) entry which is preliminary data.</text>
</comment>
<dbReference type="InterPro" id="IPR008296">
    <property type="entry name" value="TFPI-like"/>
</dbReference>
<dbReference type="PIRSF" id="PIRSF001620">
    <property type="entry name" value="TFPI"/>
    <property type="match status" value="1"/>
</dbReference>
<evidence type="ECO:0000313" key="13">
    <source>
        <dbReference type="Proteomes" id="UP000287033"/>
    </source>
</evidence>
<dbReference type="SMART" id="SM00131">
    <property type="entry name" value="KU"/>
    <property type="match status" value="3"/>
</dbReference>
<keyword evidence="4 10" id="KW-0356">Hemostasis</keyword>
<sequence length="223" mass="25525">MSPVTIFIFLDNRDVCLLLPDPGPCKALFHHFYYDRYTQNCEEFEYGGCKGNANNFATLEECKMHCRRIKKVSKVCRLEADSGPCRASFVRYFYNFTTGQCEQFIFGGCFGNDNNFKDISSCQNECKPISVLPSFCTKPKDKGSCAADILRFYFNDEKGICETFTYSGCGGNDNNFIALNACQKICQPRDRKPVKSKVPVKPAYKTITLKSRKQFLRNQKRKI</sequence>
<evidence type="ECO:0000259" key="11">
    <source>
        <dbReference type="PROSITE" id="PS50279"/>
    </source>
</evidence>
<dbReference type="Gene3D" id="4.10.410.10">
    <property type="entry name" value="Pancreatic trypsin inhibitor Kunitz domain"/>
    <property type="match status" value="3"/>
</dbReference>
<dbReference type="InterPro" id="IPR050098">
    <property type="entry name" value="TFPI/VKTCI-like"/>
</dbReference>
<evidence type="ECO:0000256" key="7">
    <source>
        <dbReference type="ARBA" id="ARBA00023084"/>
    </source>
</evidence>
<keyword evidence="2" id="KW-0964">Secreted</keyword>
<dbReference type="Proteomes" id="UP000287033">
    <property type="component" value="Unassembled WGS sequence"/>
</dbReference>
<evidence type="ECO:0000256" key="8">
    <source>
        <dbReference type="ARBA" id="ARBA00023157"/>
    </source>
</evidence>
<keyword evidence="8" id="KW-1015">Disulfide bond</keyword>
<reference evidence="12 13" key="1">
    <citation type="journal article" date="2018" name="Nat. Ecol. Evol.">
        <title>Shark genomes provide insights into elasmobranch evolution and the origin of vertebrates.</title>
        <authorList>
            <person name="Hara Y"/>
            <person name="Yamaguchi K"/>
            <person name="Onimaru K"/>
            <person name="Kadota M"/>
            <person name="Koyanagi M"/>
            <person name="Keeley SD"/>
            <person name="Tatsumi K"/>
            <person name="Tanaka K"/>
            <person name="Motone F"/>
            <person name="Kageyama Y"/>
            <person name="Nozu R"/>
            <person name="Adachi N"/>
            <person name="Nishimura O"/>
            <person name="Nakagawa R"/>
            <person name="Tanegashima C"/>
            <person name="Kiyatake I"/>
            <person name="Matsumoto R"/>
            <person name="Murakumo K"/>
            <person name="Nishida K"/>
            <person name="Terakita A"/>
            <person name="Kuratani S"/>
            <person name="Sato K"/>
            <person name="Hyodo S Kuraku.S."/>
        </authorList>
    </citation>
    <scope>NUCLEOTIDE SEQUENCE [LARGE SCALE GENOMIC DNA]</scope>
</reference>
<evidence type="ECO:0000256" key="3">
    <source>
        <dbReference type="ARBA" id="ARBA00022690"/>
    </source>
</evidence>
<keyword evidence="9" id="KW-0325">Glycoprotein</keyword>
<dbReference type="AlphaFoldDB" id="A0A401RXU9"/>
<dbReference type="InterPro" id="IPR020901">
    <property type="entry name" value="Prtase_inh_Kunz-CS"/>
</dbReference>
<dbReference type="GO" id="GO:0007596">
    <property type="term" value="P:blood coagulation"/>
    <property type="evidence" value="ECO:0007669"/>
    <property type="project" value="UniProtKB-UniRule"/>
</dbReference>
<protein>
    <recommendedName>
        <fullName evidence="10">Tissue factor pathway inhibitor</fullName>
    </recommendedName>
</protein>
<dbReference type="InterPro" id="IPR002223">
    <property type="entry name" value="Kunitz_BPTI"/>
</dbReference>
<name>A0A401RXU9_CHIPU</name>
<dbReference type="PANTHER" id="PTHR10083:SF328">
    <property type="entry name" value="TISSUE FACTOR PATHWAY INHIBITOR"/>
    <property type="match status" value="1"/>
</dbReference>
<evidence type="ECO:0000256" key="4">
    <source>
        <dbReference type="ARBA" id="ARBA00022696"/>
    </source>
</evidence>
<gene>
    <name evidence="12" type="ORF">chiPu_0001371</name>
</gene>
<accession>A0A401RXU9</accession>
<dbReference type="PANTHER" id="PTHR10083">
    <property type="entry name" value="KUNITZ-TYPE PROTEASE INHIBITOR-RELATED"/>
    <property type="match status" value="1"/>
</dbReference>
<evidence type="ECO:0000256" key="6">
    <source>
        <dbReference type="ARBA" id="ARBA00022900"/>
    </source>
</evidence>
<dbReference type="OMA" id="REEYFFN"/>
<evidence type="ECO:0000313" key="12">
    <source>
        <dbReference type="EMBL" id="GCC22980.1"/>
    </source>
</evidence>
<dbReference type="EMBL" id="BEZZ01000021">
    <property type="protein sequence ID" value="GCC22980.1"/>
    <property type="molecule type" value="Genomic_DNA"/>
</dbReference>
<proteinExistence type="predicted"/>
<dbReference type="FunFam" id="4.10.410.10:FF:000004">
    <property type="entry name" value="Tissue factor pathway inhibitor"/>
    <property type="match status" value="1"/>
</dbReference>
<feature type="domain" description="BPTI/Kunitz inhibitor" evidence="11">
    <location>
        <begin position="16"/>
        <end position="66"/>
    </location>
</feature>
<dbReference type="InterPro" id="IPR036880">
    <property type="entry name" value="Kunitz_BPTI_sf"/>
</dbReference>
<keyword evidence="7 10" id="KW-0094">Blood coagulation</keyword>
<dbReference type="Pfam" id="PF00014">
    <property type="entry name" value="Kunitz_BPTI"/>
    <property type="match status" value="3"/>
</dbReference>
<dbReference type="GO" id="GO:0005615">
    <property type="term" value="C:extracellular space"/>
    <property type="evidence" value="ECO:0007669"/>
    <property type="project" value="TreeGrafter"/>
</dbReference>
<evidence type="ECO:0000256" key="10">
    <source>
        <dbReference type="PIRNR" id="PIRNR001620"/>
    </source>
</evidence>
<dbReference type="GO" id="GO:0004867">
    <property type="term" value="F:serine-type endopeptidase inhibitor activity"/>
    <property type="evidence" value="ECO:0007669"/>
    <property type="project" value="UniProtKB-UniRule"/>
</dbReference>
<keyword evidence="5" id="KW-0677">Repeat</keyword>
<feature type="domain" description="BPTI/Kunitz inhibitor" evidence="11">
    <location>
        <begin position="136"/>
        <end position="186"/>
    </location>
</feature>
<evidence type="ECO:0000256" key="5">
    <source>
        <dbReference type="ARBA" id="ARBA00022737"/>
    </source>
</evidence>